<evidence type="ECO:0000256" key="4">
    <source>
        <dbReference type="PROSITE-ProRule" id="PRU00335"/>
    </source>
</evidence>
<proteinExistence type="predicted"/>
<accession>A0ABY2BBB0</accession>
<dbReference type="Gene3D" id="1.10.357.10">
    <property type="entry name" value="Tetracycline Repressor, domain 2"/>
    <property type="match status" value="1"/>
</dbReference>
<gene>
    <name evidence="6" type="ORF">EV644_12193</name>
</gene>
<dbReference type="SUPFAM" id="SSF46689">
    <property type="entry name" value="Homeodomain-like"/>
    <property type="match status" value="1"/>
</dbReference>
<evidence type="ECO:0000256" key="1">
    <source>
        <dbReference type="ARBA" id="ARBA00023015"/>
    </source>
</evidence>
<sequence length="204" mass="22347">MQHETSPRDGTRDRARDTKSEIHQAALELFSSRGYEKTSLREIAEQVGITKASLYYHYSSKQDLLKAIIGTFLADIQQVLTLVDQVEWSPESERELLGAYLDVVIKHRATGPTVLRDVAAVLAAFGEDLETLIDRSRNFQLWLAGPNPTAKDRVLAAASVEVIGAALAAGTDQTELSDAELRTVLLDAATAVLARRSTPTESKL</sequence>
<feature type="DNA-binding region" description="H-T-H motif" evidence="4">
    <location>
        <begin position="39"/>
        <end position="58"/>
    </location>
</feature>
<dbReference type="InterPro" id="IPR001647">
    <property type="entry name" value="HTH_TetR"/>
</dbReference>
<dbReference type="PRINTS" id="PR00455">
    <property type="entry name" value="HTHTETR"/>
</dbReference>
<keyword evidence="1" id="KW-0805">Transcription regulation</keyword>
<dbReference type="InterPro" id="IPR050109">
    <property type="entry name" value="HTH-type_TetR-like_transc_reg"/>
</dbReference>
<evidence type="ECO:0000313" key="6">
    <source>
        <dbReference type="EMBL" id="TCO14013.1"/>
    </source>
</evidence>
<dbReference type="PROSITE" id="PS50977">
    <property type="entry name" value="HTH_TETR_2"/>
    <property type="match status" value="1"/>
</dbReference>
<reference evidence="6 7" key="1">
    <citation type="journal article" date="2015" name="Stand. Genomic Sci.">
        <title>Genomic Encyclopedia of Bacterial and Archaeal Type Strains, Phase III: the genomes of soil and plant-associated and newly described type strains.</title>
        <authorList>
            <person name="Whitman W.B."/>
            <person name="Woyke T."/>
            <person name="Klenk H.P."/>
            <person name="Zhou Y."/>
            <person name="Lilburn T.G."/>
            <person name="Beck B.J."/>
            <person name="De Vos P."/>
            <person name="Vandamme P."/>
            <person name="Eisen J.A."/>
            <person name="Garrity G."/>
            <person name="Hugenholtz P."/>
            <person name="Kyrpides N.C."/>
        </authorList>
    </citation>
    <scope>NUCLEOTIDE SEQUENCE [LARGE SCALE GENOMIC DNA]</scope>
    <source>
        <strain evidence="6 7">VKM Ac-2538</strain>
    </source>
</reference>
<keyword evidence="3" id="KW-0804">Transcription</keyword>
<dbReference type="EMBL" id="SLWM01000021">
    <property type="protein sequence ID" value="TCO14013.1"/>
    <property type="molecule type" value="Genomic_DNA"/>
</dbReference>
<evidence type="ECO:0000256" key="2">
    <source>
        <dbReference type="ARBA" id="ARBA00023125"/>
    </source>
</evidence>
<evidence type="ECO:0000259" key="5">
    <source>
        <dbReference type="PROSITE" id="PS50977"/>
    </source>
</evidence>
<dbReference type="Proteomes" id="UP000295818">
    <property type="component" value="Unassembled WGS sequence"/>
</dbReference>
<dbReference type="PANTHER" id="PTHR30055:SF234">
    <property type="entry name" value="HTH-TYPE TRANSCRIPTIONAL REGULATOR BETI"/>
    <property type="match status" value="1"/>
</dbReference>
<dbReference type="RefSeq" id="WP_132194446.1">
    <property type="nucleotide sequence ID" value="NZ_SLWM01000021.1"/>
</dbReference>
<feature type="domain" description="HTH tetR-type" evidence="5">
    <location>
        <begin position="16"/>
        <end position="76"/>
    </location>
</feature>
<protein>
    <submittedName>
        <fullName evidence="6">TetR family transcriptional regulator</fullName>
    </submittedName>
</protein>
<name>A0ABY2BBB0_9ACTN</name>
<evidence type="ECO:0000313" key="7">
    <source>
        <dbReference type="Proteomes" id="UP000295818"/>
    </source>
</evidence>
<evidence type="ECO:0000256" key="3">
    <source>
        <dbReference type="ARBA" id="ARBA00023163"/>
    </source>
</evidence>
<organism evidence="6 7">
    <name type="scientific">Kribbella orskensis</name>
    <dbReference type="NCBI Taxonomy" id="2512216"/>
    <lineage>
        <taxon>Bacteria</taxon>
        <taxon>Bacillati</taxon>
        <taxon>Actinomycetota</taxon>
        <taxon>Actinomycetes</taxon>
        <taxon>Propionibacteriales</taxon>
        <taxon>Kribbellaceae</taxon>
        <taxon>Kribbella</taxon>
    </lineage>
</organism>
<keyword evidence="2 4" id="KW-0238">DNA-binding</keyword>
<keyword evidence="7" id="KW-1185">Reference proteome</keyword>
<comment type="caution">
    <text evidence="6">The sequence shown here is derived from an EMBL/GenBank/DDBJ whole genome shotgun (WGS) entry which is preliminary data.</text>
</comment>
<dbReference type="PANTHER" id="PTHR30055">
    <property type="entry name" value="HTH-TYPE TRANSCRIPTIONAL REGULATOR RUTR"/>
    <property type="match status" value="1"/>
</dbReference>
<dbReference type="InterPro" id="IPR009057">
    <property type="entry name" value="Homeodomain-like_sf"/>
</dbReference>
<dbReference type="Pfam" id="PF00440">
    <property type="entry name" value="TetR_N"/>
    <property type="match status" value="1"/>
</dbReference>